<evidence type="ECO:0000313" key="2">
    <source>
        <dbReference type="Proteomes" id="UP001596545"/>
    </source>
</evidence>
<name>A0ABD6AHN1_9EURY</name>
<sequence length="280" mass="31134">MGSSVRIIGADVSASGSNGWNHTWITRGTVDEGAVALEEPIPAAELSGSPRSRRATYRALRRELLSYDGPVVAGLDFPFSLPEAIVVEDDWHEFLEAFPTHFSGPGDFQETCHGRSQLRTDGERKEIKRRCDDRFGGLCAYNRFIYRLTYFGVQDLLRPLVLSEQVTVWPFGNESRSAETTLVETYPAATLQQRLGVDSETYKDENDDPEFRREVTESILGRESVSYAGETDELFDLIGSDSKADAFDSLVAAFSTFKWHVDGGAELPEGVPDVEGWIHA</sequence>
<dbReference type="Proteomes" id="UP001596545">
    <property type="component" value="Unassembled WGS sequence"/>
</dbReference>
<proteinExistence type="predicted"/>
<dbReference type="AlphaFoldDB" id="A0ABD6AHN1"/>
<accession>A0ABD6AHN1</accession>
<evidence type="ECO:0008006" key="3">
    <source>
        <dbReference type="Google" id="ProtNLM"/>
    </source>
</evidence>
<organism evidence="1 2">
    <name type="scientific">Halorubrum rutilum</name>
    <dbReference type="NCBI Taxonomy" id="1364933"/>
    <lineage>
        <taxon>Archaea</taxon>
        <taxon>Methanobacteriati</taxon>
        <taxon>Methanobacteriota</taxon>
        <taxon>Stenosarchaea group</taxon>
        <taxon>Halobacteria</taxon>
        <taxon>Halobacteriales</taxon>
        <taxon>Haloferacaceae</taxon>
        <taxon>Halorubrum</taxon>
    </lineage>
</organism>
<gene>
    <name evidence="1" type="ORF">ACFQMF_04360</name>
</gene>
<evidence type="ECO:0000313" key="1">
    <source>
        <dbReference type="EMBL" id="MFC7323811.1"/>
    </source>
</evidence>
<comment type="caution">
    <text evidence="1">The sequence shown here is derived from an EMBL/GenBank/DDBJ whole genome shotgun (WGS) entry which is preliminary data.</text>
</comment>
<dbReference type="EMBL" id="JBHTBL010000004">
    <property type="protein sequence ID" value="MFC7323811.1"/>
    <property type="molecule type" value="Genomic_DNA"/>
</dbReference>
<keyword evidence="2" id="KW-1185">Reference proteome</keyword>
<reference evidence="1 2" key="1">
    <citation type="journal article" date="2019" name="Int. J. Syst. Evol. Microbiol.">
        <title>The Global Catalogue of Microorganisms (GCM) 10K type strain sequencing project: providing services to taxonomists for standard genome sequencing and annotation.</title>
        <authorList>
            <consortium name="The Broad Institute Genomics Platform"/>
            <consortium name="The Broad Institute Genome Sequencing Center for Infectious Disease"/>
            <person name="Wu L."/>
            <person name="Ma J."/>
        </authorList>
    </citation>
    <scope>NUCLEOTIDE SEQUENCE [LARGE SCALE GENOMIC DNA]</scope>
    <source>
        <strain evidence="1 2">CGMCC 1.12554</strain>
    </source>
</reference>
<dbReference type="RefSeq" id="WP_256408771.1">
    <property type="nucleotide sequence ID" value="NZ_JANHDN010000003.1"/>
</dbReference>
<protein>
    <recommendedName>
        <fullName evidence="3">DUF429 domain-containing protein</fullName>
    </recommendedName>
</protein>